<organism evidence="9 10">
    <name type="scientific">Tritrichomonas foetus</name>
    <dbReference type="NCBI Taxonomy" id="1144522"/>
    <lineage>
        <taxon>Eukaryota</taxon>
        <taxon>Metamonada</taxon>
        <taxon>Parabasalia</taxon>
        <taxon>Tritrichomonadida</taxon>
        <taxon>Tritrichomonadidae</taxon>
        <taxon>Tritrichomonas</taxon>
    </lineage>
</organism>
<dbReference type="InterPro" id="IPR007657">
    <property type="entry name" value="Glycosyltransferase_61"/>
</dbReference>
<keyword evidence="7" id="KW-0325">Glycoprotein</keyword>
<dbReference type="AlphaFoldDB" id="A0A1J4JLF8"/>
<dbReference type="EMBL" id="MLAK01001002">
    <property type="protein sequence ID" value="OHS99513.1"/>
    <property type="molecule type" value="Genomic_DNA"/>
</dbReference>
<evidence type="ECO:0000256" key="3">
    <source>
        <dbReference type="ARBA" id="ARBA00022679"/>
    </source>
</evidence>
<dbReference type="InterPro" id="IPR049625">
    <property type="entry name" value="Glyco_transf_61_cat"/>
</dbReference>
<reference evidence="9" key="1">
    <citation type="submission" date="2016-10" db="EMBL/GenBank/DDBJ databases">
        <authorList>
            <person name="Benchimol M."/>
            <person name="Almeida L.G."/>
            <person name="Vasconcelos A.T."/>
            <person name="Perreira-Neves A."/>
            <person name="Rosa I.A."/>
            <person name="Tasca T."/>
            <person name="Bogo M.R."/>
            <person name="de Souza W."/>
        </authorList>
    </citation>
    <scope>NUCLEOTIDE SEQUENCE [LARGE SCALE GENOMIC DNA]</scope>
    <source>
        <strain evidence="9">K</strain>
    </source>
</reference>
<dbReference type="VEuPathDB" id="TrichDB:TRFO_34061"/>
<evidence type="ECO:0000256" key="6">
    <source>
        <dbReference type="ARBA" id="ARBA00023136"/>
    </source>
</evidence>
<accession>A0A1J4JLF8</accession>
<feature type="domain" description="Glycosyltransferase 61 catalytic" evidence="8">
    <location>
        <begin position="169"/>
        <end position="338"/>
    </location>
</feature>
<protein>
    <recommendedName>
        <fullName evidence="8">Glycosyltransferase 61 catalytic domain-containing protein</fullName>
    </recommendedName>
</protein>
<dbReference type="GeneID" id="94844150"/>
<keyword evidence="4" id="KW-0812">Transmembrane</keyword>
<dbReference type="Pfam" id="PF04577">
    <property type="entry name" value="Glyco_transf_61"/>
    <property type="match status" value="1"/>
</dbReference>
<keyword evidence="3" id="KW-0808">Transferase</keyword>
<evidence type="ECO:0000259" key="8">
    <source>
        <dbReference type="Pfam" id="PF04577"/>
    </source>
</evidence>
<dbReference type="Proteomes" id="UP000179807">
    <property type="component" value="Unassembled WGS sequence"/>
</dbReference>
<sequence>MTFWRNQTRTFFFVLYFAFLVTLSLVYSCSSRTRILHFKDYFKPFDCIYRNDIPITRLFDYEMPYVSYNWTFDLSMHWNYSAAVIYIDRLVKIPRVSTLSNYMSQMSNLKITLSEFPSVFLTYECTLVKNNIFYHLSSQCQSDHKTVPQEFAGSFKSVLALCHSPMKNYAHFTFDVFCFLLYIPSNILETSVLASKHASLFSSEALKLLKIPRALVIKKNQYIFAEKAYSFIPHPCDSQYVHSLYRLRDFIKSVYGLDDENPEIMAFFNRDNSRHIENMKGIYKMAKRKYPQFKIIRETPNYKTYKENCQVYNKVLILFTPHGAGCVNLIFMQPKTVFCEIQSDLSKFAFYNIALQFNIFHVLCRIPDLPHFPTGAKPLLMETAMKMLEVAVGFVKNDFPPEYQADMPVFLK</sequence>
<dbReference type="PANTHER" id="PTHR20961:SF38">
    <property type="entry name" value="PROTEIN O-LINKED-MANNOSE BETA-1,4-N-ACETYLGLUCOSAMINYLTRANSFERASE 2"/>
    <property type="match status" value="1"/>
</dbReference>
<evidence type="ECO:0000256" key="7">
    <source>
        <dbReference type="ARBA" id="ARBA00023180"/>
    </source>
</evidence>
<proteinExistence type="predicted"/>
<dbReference type="PANTHER" id="PTHR20961">
    <property type="entry name" value="GLYCOSYLTRANSFERASE"/>
    <property type="match status" value="1"/>
</dbReference>
<name>A0A1J4JLF8_9EUKA</name>
<keyword evidence="6" id="KW-0472">Membrane</keyword>
<keyword evidence="10" id="KW-1185">Reference proteome</keyword>
<evidence type="ECO:0000256" key="5">
    <source>
        <dbReference type="ARBA" id="ARBA00022989"/>
    </source>
</evidence>
<dbReference type="GO" id="GO:0016020">
    <property type="term" value="C:membrane"/>
    <property type="evidence" value="ECO:0007669"/>
    <property type="project" value="UniProtKB-SubCell"/>
</dbReference>
<evidence type="ECO:0000313" key="9">
    <source>
        <dbReference type="EMBL" id="OHS99513.1"/>
    </source>
</evidence>
<keyword evidence="2" id="KW-0328">Glycosyltransferase</keyword>
<evidence type="ECO:0000256" key="2">
    <source>
        <dbReference type="ARBA" id="ARBA00022676"/>
    </source>
</evidence>
<comment type="caution">
    <text evidence="9">The sequence shown here is derived from an EMBL/GenBank/DDBJ whole genome shotgun (WGS) entry which is preliminary data.</text>
</comment>
<evidence type="ECO:0000313" key="10">
    <source>
        <dbReference type="Proteomes" id="UP000179807"/>
    </source>
</evidence>
<evidence type="ECO:0000256" key="1">
    <source>
        <dbReference type="ARBA" id="ARBA00004167"/>
    </source>
</evidence>
<dbReference type="GO" id="GO:0016757">
    <property type="term" value="F:glycosyltransferase activity"/>
    <property type="evidence" value="ECO:0007669"/>
    <property type="project" value="UniProtKB-KW"/>
</dbReference>
<evidence type="ECO:0000256" key="4">
    <source>
        <dbReference type="ARBA" id="ARBA00022692"/>
    </source>
</evidence>
<keyword evidence="5" id="KW-1133">Transmembrane helix</keyword>
<dbReference type="PROSITE" id="PS51257">
    <property type="entry name" value="PROKAR_LIPOPROTEIN"/>
    <property type="match status" value="1"/>
</dbReference>
<gene>
    <name evidence="9" type="ORF">TRFO_34061</name>
</gene>
<dbReference type="RefSeq" id="XP_068352650.1">
    <property type="nucleotide sequence ID" value="XM_068509446.1"/>
</dbReference>
<comment type="subcellular location">
    <subcellularLocation>
        <location evidence="1">Membrane</location>
        <topology evidence="1">Single-pass membrane protein</topology>
    </subcellularLocation>
</comment>